<keyword evidence="2" id="KW-0812">Transmembrane</keyword>
<evidence type="ECO:0000313" key="4">
    <source>
        <dbReference type="Proteomes" id="UP000821866"/>
    </source>
</evidence>
<reference evidence="3" key="1">
    <citation type="journal article" date="2020" name="Cell">
        <title>Large-Scale Comparative Analyses of Tick Genomes Elucidate Their Genetic Diversity and Vector Capacities.</title>
        <authorList>
            <consortium name="Tick Genome and Microbiome Consortium (TIGMIC)"/>
            <person name="Jia N."/>
            <person name="Wang J."/>
            <person name="Shi W."/>
            <person name="Du L."/>
            <person name="Sun Y."/>
            <person name="Zhan W."/>
            <person name="Jiang J.F."/>
            <person name="Wang Q."/>
            <person name="Zhang B."/>
            <person name="Ji P."/>
            <person name="Bell-Sakyi L."/>
            <person name="Cui X.M."/>
            <person name="Yuan T.T."/>
            <person name="Jiang B.G."/>
            <person name="Yang W.F."/>
            <person name="Lam T.T."/>
            <person name="Chang Q.C."/>
            <person name="Ding S.J."/>
            <person name="Wang X.J."/>
            <person name="Zhu J.G."/>
            <person name="Ruan X.D."/>
            <person name="Zhao L."/>
            <person name="Wei J.T."/>
            <person name="Ye R.Z."/>
            <person name="Que T.C."/>
            <person name="Du C.H."/>
            <person name="Zhou Y.H."/>
            <person name="Cheng J.X."/>
            <person name="Dai P.F."/>
            <person name="Guo W.B."/>
            <person name="Han X.H."/>
            <person name="Huang E.J."/>
            <person name="Li L.F."/>
            <person name="Wei W."/>
            <person name="Gao Y.C."/>
            <person name="Liu J.Z."/>
            <person name="Shao H.Z."/>
            <person name="Wang X."/>
            <person name="Wang C.C."/>
            <person name="Yang T.C."/>
            <person name="Huo Q.B."/>
            <person name="Li W."/>
            <person name="Chen H.Y."/>
            <person name="Chen S.E."/>
            <person name="Zhou L.G."/>
            <person name="Ni X.B."/>
            <person name="Tian J.H."/>
            <person name="Sheng Y."/>
            <person name="Liu T."/>
            <person name="Pan Y.S."/>
            <person name="Xia L.Y."/>
            <person name="Li J."/>
            <person name="Zhao F."/>
            <person name="Cao W.C."/>
        </authorList>
    </citation>
    <scope>NUCLEOTIDE SEQUENCE</scope>
    <source>
        <strain evidence="3">Rmic-2018</strain>
    </source>
</reference>
<keyword evidence="2" id="KW-0472">Membrane</keyword>
<keyword evidence="4" id="KW-1185">Reference proteome</keyword>
<dbReference type="EMBL" id="JABSTU010000003">
    <property type="protein sequence ID" value="KAH8036150.1"/>
    <property type="molecule type" value="Genomic_DNA"/>
</dbReference>
<dbReference type="AlphaFoldDB" id="A0A9J6EP36"/>
<organism evidence="3 4">
    <name type="scientific">Rhipicephalus microplus</name>
    <name type="common">Cattle tick</name>
    <name type="synonym">Boophilus microplus</name>
    <dbReference type="NCBI Taxonomy" id="6941"/>
    <lineage>
        <taxon>Eukaryota</taxon>
        <taxon>Metazoa</taxon>
        <taxon>Ecdysozoa</taxon>
        <taxon>Arthropoda</taxon>
        <taxon>Chelicerata</taxon>
        <taxon>Arachnida</taxon>
        <taxon>Acari</taxon>
        <taxon>Parasitiformes</taxon>
        <taxon>Ixodida</taxon>
        <taxon>Ixodoidea</taxon>
        <taxon>Ixodidae</taxon>
        <taxon>Rhipicephalinae</taxon>
        <taxon>Rhipicephalus</taxon>
        <taxon>Boophilus</taxon>
    </lineage>
</organism>
<evidence type="ECO:0000256" key="2">
    <source>
        <dbReference type="SAM" id="Phobius"/>
    </source>
</evidence>
<evidence type="ECO:0000313" key="3">
    <source>
        <dbReference type="EMBL" id="KAH8036150.1"/>
    </source>
</evidence>
<dbReference type="VEuPathDB" id="VectorBase:LOC119180919"/>
<gene>
    <name evidence="3" type="ORF">HPB51_017961</name>
</gene>
<reference evidence="3" key="2">
    <citation type="submission" date="2021-09" db="EMBL/GenBank/DDBJ databases">
        <authorList>
            <person name="Jia N."/>
            <person name="Wang J."/>
            <person name="Shi W."/>
            <person name="Du L."/>
            <person name="Sun Y."/>
            <person name="Zhan W."/>
            <person name="Jiang J."/>
            <person name="Wang Q."/>
            <person name="Zhang B."/>
            <person name="Ji P."/>
            <person name="Sakyi L.B."/>
            <person name="Cui X."/>
            <person name="Yuan T."/>
            <person name="Jiang B."/>
            <person name="Yang W."/>
            <person name="Lam T.T.-Y."/>
            <person name="Chang Q."/>
            <person name="Ding S."/>
            <person name="Wang X."/>
            <person name="Zhu J."/>
            <person name="Ruan X."/>
            <person name="Zhao L."/>
            <person name="Wei J."/>
            <person name="Que T."/>
            <person name="Du C."/>
            <person name="Cheng J."/>
            <person name="Dai P."/>
            <person name="Han X."/>
            <person name="Huang E."/>
            <person name="Gao Y."/>
            <person name="Liu J."/>
            <person name="Shao H."/>
            <person name="Ye R."/>
            <person name="Li L."/>
            <person name="Wei W."/>
            <person name="Wang X."/>
            <person name="Wang C."/>
            <person name="Huo Q."/>
            <person name="Li W."/>
            <person name="Guo W."/>
            <person name="Chen H."/>
            <person name="Chen S."/>
            <person name="Zhou L."/>
            <person name="Zhou L."/>
            <person name="Ni X."/>
            <person name="Tian J."/>
            <person name="Zhou Y."/>
            <person name="Sheng Y."/>
            <person name="Liu T."/>
            <person name="Pan Y."/>
            <person name="Xia L."/>
            <person name="Li J."/>
            <person name="Zhao F."/>
            <person name="Cao W."/>
        </authorList>
    </citation>
    <scope>NUCLEOTIDE SEQUENCE</scope>
    <source>
        <strain evidence="3">Rmic-2018</strain>
        <tissue evidence="3">Larvae</tissue>
    </source>
</reference>
<protein>
    <submittedName>
        <fullName evidence="3">Uncharacterized protein</fullName>
    </submittedName>
</protein>
<dbReference type="Proteomes" id="UP000821866">
    <property type="component" value="Chromosome 11"/>
</dbReference>
<comment type="caution">
    <text evidence="3">The sequence shown here is derived from an EMBL/GenBank/DDBJ whole genome shotgun (WGS) entry which is preliminary data.</text>
</comment>
<evidence type="ECO:0000256" key="1">
    <source>
        <dbReference type="SAM" id="MobiDB-lite"/>
    </source>
</evidence>
<feature type="transmembrane region" description="Helical" evidence="2">
    <location>
        <begin position="76"/>
        <end position="98"/>
    </location>
</feature>
<name>A0A9J6EP36_RHIMP</name>
<accession>A0A9J6EP36</accession>
<feature type="region of interest" description="Disordered" evidence="1">
    <location>
        <begin position="169"/>
        <end position="188"/>
    </location>
</feature>
<sequence length="208" mass="22589">MGMIKKSALEIYQTFKQEIAKERIYDNTRGSFLLFEARTGVLRTKTYRAKYEGVDTVCKFVAVRSFHVQASALGRAVLATVFLATSLLAVASLFAMVWCVCRGCRSAKKEGNPVAVQTPPPAYTASKGGSFGGFHDVLNDTPPPYGCAMDSTTMVGHTVGRDTAYCSQREEPHTPTLGVPSQQEDRPPTYDAVVSCIRQPPTLVAMPG</sequence>
<proteinExistence type="predicted"/>
<keyword evidence="2" id="KW-1133">Transmembrane helix</keyword>